<comment type="similarity">
    <text evidence="1">Belongs to the CdaR family.</text>
</comment>
<dbReference type="PANTHER" id="PTHR33744">
    <property type="entry name" value="CARBOHYDRATE DIACID REGULATOR"/>
    <property type="match status" value="1"/>
</dbReference>
<dbReference type="Pfam" id="PF17853">
    <property type="entry name" value="GGDEF_2"/>
    <property type="match status" value="1"/>
</dbReference>
<dbReference type="Pfam" id="PF13556">
    <property type="entry name" value="HTH_30"/>
    <property type="match status" value="1"/>
</dbReference>
<organism evidence="4 5">
    <name type="scientific">Microterricola viridarii</name>
    <dbReference type="NCBI Taxonomy" id="412690"/>
    <lineage>
        <taxon>Bacteria</taxon>
        <taxon>Bacillati</taxon>
        <taxon>Actinomycetota</taxon>
        <taxon>Actinomycetes</taxon>
        <taxon>Micrococcales</taxon>
        <taxon>Microbacteriaceae</taxon>
        <taxon>Microterricola</taxon>
    </lineage>
</organism>
<proteinExistence type="inferred from homology"/>
<sequence>MTAHLGARRVSAIDLITRLDLSHVLPGVALDAREFGGVRLLEPGALALAEGDLVLGVGVQTAEQLADALLECAAAGALALVVREPVSLDPLVQQLAESTGVALLGAPAGTDWIQLASYFVDAPEPARYGLEADAAAADSDLFDLANSIAAVVGGPVTIENPSNRILAFSADQARGDDARKQSVLGHQVPSNYEKILTSSGVFRQIERSAQPVFLPSIGPGVRPRVAVRIRAGRELLGSIWAIVDEPPSEMQSAALVEAAAVASITLFRQRAGSDAARRLRVSEVLDLLEGGVRAKEAAERLGYGSAPTSVLAVGLTDTATSSIAQEDAVQRLADSLGMYLHQIHALSVAAPIAGTVYAVLPHAQGHPGPEYARRIATTFAERYRRGPSVVIGLGAPVADVTGLQRARAGADRALRVLLWSTGGPRRRLVADAEEVQVESLLLRLSDSLSAERESVTGPLAVLREHDAGSGGSLVETLEAWLDAFGDVGAAAGRLGLHPNTFRYRLRRLSEIAAIDLDDPEMRFSLMLQLRLFAATAPGSR</sequence>
<feature type="domain" description="CdaR GGDEF-like" evidence="3">
    <location>
        <begin position="294"/>
        <end position="416"/>
    </location>
</feature>
<dbReference type="InterPro" id="IPR042070">
    <property type="entry name" value="PucR_C-HTH_sf"/>
</dbReference>
<evidence type="ECO:0000259" key="2">
    <source>
        <dbReference type="Pfam" id="PF13556"/>
    </source>
</evidence>
<accession>A0A1H1YH55</accession>
<dbReference type="STRING" id="412690.SAMN04489834_3085"/>
<evidence type="ECO:0000259" key="3">
    <source>
        <dbReference type="Pfam" id="PF17853"/>
    </source>
</evidence>
<dbReference type="Gene3D" id="1.10.10.2840">
    <property type="entry name" value="PucR C-terminal helix-turn-helix domain"/>
    <property type="match status" value="1"/>
</dbReference>
<feature type="domain" description="PucR C-terminal helix-turn-helix" evidence="2">
    <location>
        <begin position="473"/>
        <end position="531"/>
    </location>
</feature>
<evidence type="ECO:0000313" key="4">
    <source>
        <dbReference type="EMBL" id="SDT20800.1"/>
    </source>
</evidence>
<dbReference type="Proteomes" id="UP000181956">
    <property type="component" value="Chromosome I"/>
</dbReference>
<dbReference type="InterPro" id="IPR025736">
    <property type="entry name" value="PucR_C-HTH_dom"/>
</dbReference>
<dbReference type="InterPro" id="IPR051448">
    <property type="entry name" value="CdaR-like_regulators"/>
</dbReference>
<evidence type="ECO:0000313" key="5">
    <source>
        <dbReference type="Proteomes" id="UP000181956"/>
    </source>
</evidence>
<dbReference type="InterPro" id="IPR041522">
    <property type="entry name" value="CdaR_GGDEF"/>
</dbReference>
<name>A0A1H1YH55_9MICO</name>
<dbReference type="AlphaFoldDB" id="A0A1H1YH55"/>
<keyword evidence="5" id="KW-1185">Reference proteome</keyword>
<dbReference type="PANTHER" id="PTHR33744:SF17">
    <property type="entry name" value="CONSERVED PROTEIN"/>
    <property type="match status" value="1"/>
</dbReference>
<gene>
    <name evidence="4" type="ORF">SAMN04489834_3085</name>
</gene>
<evidence type="ECO:0000256" key="1">
    <source>
        <dbReference type="ARBA" id="ARBA00006754"/>
    </source>
</evidence>
<dbReference type="EMBL" id="LT629742">
    <property type="protein sequence ID" value="SDT20800.1"/>
    <property type="molecule type" value="Genomic_DNA"/>
</dbReference>
<reference evidence="5" key="1">
    <citation type="submission" date="2016-10" db="EMBL/GenBank/DDBJ databases">
        <authorList>
            <person name="Varghese N."/>
            <person name="Submissions S."/>
        </authorList>
    </citation>
    <scope>NUCLEOTIDE SEQUENCE [LARGE SCALE GENOMIC DNA]</scope>
    <source>
        <strain evidence="5">DSM 21772</strain>
    </source>
</reference>
<protein>
    <submittedName>
        <fullName evidence="4">Sugar diacid utilization regulator</fullName>
    </submittedName>
</protein>
<dbReference type="RefSeq" id="WP_197675145.1">
    <property type="nucleotide sequence ID" value="NZ_LT629742.1"/>
</dbReference>